<feature type="chain" id="PRO_5013347495" evidence="1">
    <location>
        <begin position="20"/>
        <end position="311"/>
    </location>
</feature>
<dbReference type="RefSeq" id="WP_094036344.1">
    <property type="nucleotide sequence ID" value="NZ_CP022540.1"/>
</dbReference>
<feature type="signal peptide" evidence="1">
    <location>
        <begin position="1"/>
        <end position="19"/>
    </location>
</feature>
<organism evidence="3 4">
    <name type="scientific">Antarctobacter heliothermus</name>
    <dbReference type="NCBI Taxonomy" id="74033"/>
    <lineage>
        <taxon>Bacteria</taxon>
        <taxon>Pseudomonadati</taxon>
        <taxon>Pseudomonadota</taxon>
        <taxon>Alphaproteobacteria</taxon>
        <taxon>Rhodobacterales</taxon>
        <taxon>Roseobacteraceae</taxon>
        <taxon>Antarctobacter</taxon>
    </lineage>
</organism>
<sequence>MLRALCLAVLWAMPLAAQSERVALEWGRWLAAEGNPPGALVFTLAGTELLAQESGASVDVPLPLPLASNSKAITALCAVALVDAGKMHWNDTVGDWIEGGGSVTLAELVTHTSGYWPDSTQGLMADWRGDTTRRWQEVTANVLDRPKQEGTRGTFRYNNENYAVLGLVIEEVADDWYDAACRARVLDPLGITTADLSPDYGGFGPWGGWQMSVRDYAHFMNGAYAGADPLSTPHADMGDSVSYGLGMVFRSGRGQANHWHFGALCFEDAGLGTFAVNWAGRYTIVAAYRACVDWEAMAALDNTLVRAVFAD</sequence>
<evidence type="ECO:0000256" key="1">
    <source>
        <dbReference type="SAM" id="SignalP"/>
    </source>
</evidence>
<accession>A0A222E8X3</accession>
<keyword evidence="1" id="KW-0732">Signal</keyword>
<evidence type="ECO:0000259" key="2">
    <source>
        <dbReference type="Pfam" id="PF00144"/>
    </source>
</evidence>
<dbReference type="PANTHER" id="PTHR46825">
    <property type="entry name" value="D-ALANYL-D-ALANINE-CARBOXYPEPTIDASE/ENDOPEPTIDASE AMPH"/>
    <property type="match status" value="1"/>
</dbReference>
<dbReference type="PANTHER" id="PTHR46825:SF9">
    <property type="entry name" value="BETA-LACTAMASE-RELATED DOMAIN-CONTAINING PROTEIN"/>
    <property type="match status" value="1"/>
</dbReference>
<dbReference type="Gene3D" id="3.40.710.10">
    <property type="entry name" value="DD-peptidase/beta-lactamase superfamily"/>
    <property type="match status" value="1"/>
</dbReference>
<dbReference type="Pfam" id="PF00144">
    <property type="entry name" value="Beta-lactamase"/>
    <property type="match status" value="1"/>
</dbReference>
<dbReference type="Proteomes" id="UP000203589">
    <property type="component" value="Chromosome"/>
</dbReference>
<proteinExistence type="predicted"/>
<evidence type="ECO:0000313" key="3">
    <source>
        <dbReference type="EMBL" id="ASP22616.1"/>
    </source>
</evidence>
<dbReference type="InterPro" id="IPR050491">
    <property type="entry name" value="AmpC-like"/>
</dbReference>
<keyword evidence="4" id="KW-1185">Reference proteome</keyword>
<name>A0A222E8X3_9RHOB</name>
<feature type="domain" description="Beta-lactamase-related" evidence="2">
    <location>
        <begin position="53"/>
        <end position="255"/>
    </location>
</feature>
<evidence type="ECO:0000313" key="4">
    <source>
        <dbReference type="Proteomes" id="UP000203589"/>
    </source>
</evidence>
<dbReference type="AlphaFoldDB" id="A0A222E8X3"/>
<gene>
    <name evidence="3" type="primary">pbpE</name>
    <name evidence="3" type="ORF">ANTHELSMS3_04006</name>
</gene>
<dbReference type="OrthoDB" id="5377981at2"/>
<dbReference type="SUPFAM" id="SSF56601">
    <property type="entry name" value="beta-lactamase/transpeptidase-like"/>
    <property type="match status" value="1"/>
</dbReference>
<dbReference type="KEGG" id="aht:ANTHELSMS3_04006"/>
<reference evidence="3 4" key="1">
    <citation type="submission" date="2017-07" db="EMBL/GenBank/DDBJ databases">
        <title>Genome Sequence of Antarctobacter heliothermus Strain SMS3 Isolated from a culture of the Diatom Skeletonema marinoi.</title>
        <authorList>
            <person name="Topel M."/>
            <person name="Pinder M.I.M."/>
            <person name="Johansson O.N."/>
            <person name="Kourtchenko O."/>
            <person name="Godhe A."/>
            <person name="Clarke A.K."/>
        </authorList>
    </citation>
    <scope>NUCLEOTIDE SEQUENCE [LARGE SCALE GENOMIC DNA]</scope>
    <source>
        <strain evidence="3 4">SMS3</strain>
    </source>
</reference>
<dbReference type="EMBL" id="CP022540">
    <property type="protein sequence ID" value="ASP22616.1"/>
    <property type="molecule type" value="Genomic_DNA"/>
</dbReference>
<protein>
    <submittedName>
        <fullName evidence="3">Penicillin-binding protein 4</fullName>
    </submittedName>
</protein>
<dbReference type="InterPro" id="IPR001466">
    <property type="entry name" value="Beta-lactam-related"/>
</dbReference>
<dbReference type="InterPro" id="IPR012338">
    <property type="entry name" value="Beta-lactam/transpept-like"/>
</dbReference>